<keyword evidence="1" id="KW-0732">Signal</keyword>
<dbReference type="Proteomes" id="UP001431783">
    <property type="component" value="Unassembled WGS sequence"/>
</dbReference>
<protein>
    <submittedName>
        <fullName evidence="2">Uncharacterized protein</fullName>
    </submittedName>
</protein>
<sequence>MHSSIIISVLITIIIVISEAEGKKMNYDEIFMKCSKANGWKQKMMTEISPFGKKSGKSGESSGGYLKKFLCTQKCVWEELDFISGTTINVDKVKKSELMWTFIKMEEMNAYLNCIKPIKVKVCEDIIKINVCTKAISSQS</sequence>
<dbReference type="AlphaFoldDB" id="A0AAW1V2Q0"/>
<dbReference type="EMBL" id="JARQZJ010000107">
    <property type="protein sequence ID" value="KAK9887286.1"/>
    <property type="molecule type" value="Genomic_DNA"/>
</dbReference>
<evidence type="ECO:0000256" key="1">
    <source>
        <dbReference type="SAM" id="SignalP"/>
    </source>
</evidence>
<comment type="caution">
    <text evidence="2">The sequence shown here is derived from an EMBL/GenBank/DDBJ whole genome shotgun (WGS) entry which is preliminary data.</text>
</comment>
<reference evidence="2 3" key="1">
    <citation type="submission" date="2023-03" db="EMBL/GenBank/DDBJ databases">
        <title>Genome insight into feeding habits of ladybird beetles.</title>
        <authorList>
            <person name="Li H.-S."/>
            <person name="Huang Y.-H."/>
            <person name="Pang H."/>
        </authorList>
    </citation>
    <scope>NUCLEOTIDE SEQUENCE [LARGE SCALE GENOMIC DNA]</scope>
    <source>
        <strain evidence="2">SYSU_2023b</strain>
        <tissue evidence="2">Whole body</tissue>
    </source>
</reference>
<evidence type="ECO:0000313" key="3">
    <source>
        <dbReference type="Proteomes" id="UP001431783"/>
    </source>
</evidence>
<gene>
    <name evidence="2" type="ORF">WA026_021595</name>
</gene>
<accession>A0AAW1V2Q0</accession>
<keyword evidence="3" id="KW-1185">Reference proteome</keyword>
<evidence type="ECO:0000313" key="2">
    <source>
        <dbReference type="EMBL" id="KAK9887286.1"/>
    </source>
</evidence>
<feature type="chain" id="PRO_5044002269" evidence="1">
    <location>
        <begin position="23"/>
        <end position="140"/>
    </location>
</feature>
<proteinExistence type="predicted"/>
<organism evidence="2 3">
    <name type="scientific">Henosepilachna vigintioctopunctata</name>
    <dbReference type="NCBI Taxonomy" id="420089"/>
    <lineage>
        <taxon>Eukaryota</taxon>
        <taxon>Metazoa</taxon>
        <taxon>Ecdysozoa</taxon>
        <taxon>Arthropoda</taxon>
        <taxon>Hexapoda</taxon>
        <taxon>Insecta</taxon>
        <taxon>Pterygota</taxon>
        <taxon>Neoptera</taxon>
        <taxon>Endopterygota</taxon>
        <taxon>Coleoptera</taxon>
        <taxon>Polyphaga</taxon>
        <taxon>Cucujiformia</taxon>
        <taxon>Coccinelloidea</taxon>
        <taxon>Coccinellidae</taxon>
        <taxon>Epilachninae</taxon>
        <taxon>Epilachnini</taxon>
        <taxon>Henosepilachna</taxon>
    </lineage>
</organism>
<feature type="signal peptide" evidence="1">
    <location>
        <begin position="1"/>
        <end position="22"/>
    </location>
</feature>
<name>A0AAW1V2Q0_9CUCU</name>